<dbReference type="EMBL" id="BOPG01000025">
    <property type="protein sequence ID" value="GIJ56629.1"/>
    <property type="molecule type" value="Genomic_DNA"/>
</dbReference>
<protein>
    <recommendedName>
        <fullName evidence="5">Translation initiation factor</fullName>
    </recommendedName>
</protein>
<feature type="compositionally biased region" description="Basic and acidic residues" evidence="2">
    <location>
        <begin position="185"/>
        <end position="198"/>
    </location>
</feature>
<feature type="region of interest" description="Disordered" evidence="2">
    <location>
        <begin position="121"/>
        <end position="234"/>
    </location>
</feature>
<reference evidence="3" key="1">
    <citation type="submission" date="2021-01" db="EMBL/GenBank/DDBJ databases">
        <title>Whole genome shotgun sequence of Virgisporangium aurantiacum NBRC 16421.</title>
        <authorList>
            <person name="Komaki H."/>
            <person name="Tamura T."/>
        </authorList>
    </citation>
    <scope>NUCLEOTIDE SEQUENCE</scope>
    <source>
        <strain evidence="3">NBRC 16421</strain>
    </source>
</reference>
<sequence length="322" mass="32650">MFVRGEEGMATRTAAPGLSTDELARIRDTLATGRKPKVVFTAAAGQIAGQIGQVVELTDPELSDEWVVVRFGRDELPFSPTDLQIPAKSTRAPVRAAPAAPASPVVPPVPEPAFEYAAGPAPVSASVPGPREEPPVPTTTTVNGAGRPAKGAKAAPAPVDAADGKASDSPAPAAKKAAEPAAKADTAKVDAGKVDAAKADTGAAGDSPASPAESPAAAPAPKPAARKAAKPKAPPSLTVTLTYAEGEWMVGATQGSKALAKPYIIKPAEALKMVSMLDVPGVHDAVDEIVSAARAEAEQQAEKLRAELAEIESRLAELREAG</sequence>
<feature type="compositionally biased region" description="Low complexity" evidence="2">
    <location>
        <begin position="138"/>
        <end position="161"/>
    </location>
</feature>
<dbReference type="Proteomes" id="UP000612585">
    <property type="component" value="Unassembled WGS sequence"/>
</dbReference>
<feature type="compositionally biased region" description="Low complexity" evidence="2">
    <location>
        <begin position="199"/>
        <end position="219"/>
    </location>
</feature>
<feature type="coiled-coil region" evidence="1">
    <location>
        <begin position="287"/>
        <end position="321"/>
    </location>
</feature>
<dbReference type="AlphaFoldDB" id="A0A8J3Z2Y3"/>
<evidence type="ECO:0000256" key="2">
    <source>
        <dbReference type="SAM" id="MobiDB-lite"/>
    </source>
</evidence>
<keyword evidence="1" id="KW-0175">Coiled coil</keyword>
<accession>A0A8J3Z2Y3</accession>
<name>A0A8J3Z2Y3_9ACTN</name>
<comment type="caution">
    <text evidence="3">The sequence shown here is derived from an EMBL/GenBank/DDBJ whole genome shotgun (WGS) entry which is preliminary data.</text>
</comment>
<gene>
    <name evidence="3" type="ORF">Vau01_041450</name>
</gene>
<evidence type="ECO:0000256" key="1">
    <source>
        <dbReference type="SAM" id="Coils"/>
    </source>
</evidence>
<organism evidence="3 4">
    <name type="scientific">Virgisporangium aurantiacum</name>
    <dbReference type="NCBI Taxonomy" id="175570"/>
    <lineage>
        <taxon>Bacteria</taxon>
        <taxon>Bacillati</taxon>
        <taxon>Actinomycetota</taxon>
        <taxon>Actinomycetes</taxon>
        <taxon>Micromonosporales</taxon>
        <taxon>Micromonosporaceae</taxon>
        <taxon>Virgisporangium</taxon>
    </lineage>
</organism>
<feature type="compositionally biased region" description="Low complexity" evidence="2">
    <location>
        <begin position="167"/>
        <end position="184"/>
    </location>
</feature>
<evidence type="ECO:0008006" key="5">
    <source>
        <dbReference type="Google" id="ProtNLM"/>
    </source>
</evidence>
<evidence type="ECO:0000313" key="3">
    <source>
        <dbReference type="EMBL" id="GIJ56629.1"/>
    </source>
</evidence>
<keyword evidence="4" id="KW-1185">Reference proteome</keyword>
<evidence type="ECO:0000313" key="4">
    <source>
        <dbReference type="Proteomes" id="UP000612585"/>
    </source>
</evidence>
<proteinExistence type="predicted"/>